<name>A0A821SLQ0_9NEOP</name>
<comment type="caution">
    <text evidence="1">The sequence shown here is derived from an EMBL/GenBank/DDBJ whole genome shotgun (WGS) entry which is preliminary data.</text>
</comment>
<reference evidence="1" key="1">
    <citation type="submission" date="2021-02" db="EMBL/GenBank/DDBJ databases">
        <authorList>
            <person name="Steward A R."/>
        </authorList>
    </citation>
    <scope>NUCLEOTIDE SEQUENCE</scope>
</reference>
<accession>A0A821SLQ0</accession>
<dbReference type="EMBL" id="CAJOBZ010000018">
    <property type="protein sequence ID" value="CAF4856575.1"/>
    <property type="molecule type" value="Genomic_DNA"/>
</dbReference>
<keyword evidence="2" id="KW-1185">Reference proteome</keyword>
<proteinExistence type="predicted"/>
<evidence type="ECO:0000313" key="2">
    <source>
        <dbReference type="Proteomes" id="UP000663880"/>
    </source>
</evidence>
<dbReference type="AlphaFoldDB" id="A0A821SLQ0"/>
<organism evidence="1 2">
    <name type="scientific">Pieris macdunnoughi</name>
    <dbReference type="NCBI Taxonomy" id="345717"/>
    <lineage>
        <taxon>Eukaryota</taxon>
        <taxon>Metazoa</taxon>
        <taxon>Ecdysozoa</taxon>
        <taxon>Arthropoda</taxon>
        <taxon>Hexapoda</taxon>
        <taxon>Insecta</taxon>
        <taxon>Pterygota</taxon>
        <taxon>Neoptera</taxon>
        <taxon>Endopterygota</taxon>
        <taxon>Lepidoptera</taxon>
        <taxon>Glossata</taxon>
        <taxon>Ditrysia</taxon>
        <taxon>Papilionoidea</taxon>
        <taxon>Pieridae</taxon>
        <taxon>Pierinae</taxon>
        <taxon>Pieris</taxon>
    </lineage>
</organism>
<dbReference type="OrthoDB" id="6993484at2759"/>
<dbReference type="Proteomes" id="UP000663880">
    <property type="component" value="Unassembled WGS sequence"/>
</dbReference>
<evidence type="ECO:0000313" key="1">
    <source>
        <dbReference type="EMBL" id="CAF4856575.1"/>
    </source>
</evidence>
<gene>
    <name evidence="1" type="ORF">PMACD_LOCUS7531</name>
</gene>
<sequence>MFGKKTSVKSGHERNGSPRVIEALPEVALAAIVTYKKQKELGDFMSFLLTALERNSDWLNAVVGKQANFKCALMVGAGPNRFQIQEIIYPTSESDIKLEVELRDSEDYDKLAITAILKLSNFEIDNLLMYIKNRLHENQVLRDDLIKGKSMGVNFAVLRPLSDKQYRVMERIVVGSSLRCVVPTKKRRRDEKSRVRSPLKRFKREVSLK</sequence>
<protein>
    <submittedName>
        <fullName evidence="1">Uncharacterized protein</fullName>
    </submittedName>
</protein>